<evidence type="ECO:0000313" key="1">
    <source>
        <dbReference type="EMBL" id="GAA0291447.1"/>
    </source>
</evidence>
<proteinExistence type="predicted"/>
<evidence type="ECO:0008006" key="3">
    <source>
        <dbReference type="Google" id="ProtNLM"/>
    </source>
</evidence>
<dbReference type="Proteomes" id="UP001501867">
    <property type="component" value="Unassembled WGS sequence"/>
</dbReference>
<dbReference type="EMBL" id="BAAABV010000015">
    <property type="protein sequence ID" value="GAA0291447.1"/>
    <property type="molecule type" value="Genomic_DNA"/>
</dbReference>
<protein>
    <recommendedName>
        <fullName evidence="3">Formate hydrogenlyase regulatory protein HycA</fullName>
    </recommendedName>
</protein>
<name>A0ABP3F195_9ACTN</name>
<accession>A0ABP3F195</accession>
<dbReference type="RefSeq" id="WP_344158890.1">
    <property type="nucleotide sequence ID" value="NZ_BAAABV010000015.1"/>
</dbReference>
<organism evidence="1 2">
    <name type="scientific">Streptomyces polychromogenes</name>
    <dbReference type="NCBI Taxonomy" id="67342"/>
    <lineage>
        <taxon>Bacteria</taxon>
        <taxon>Bacillati</taxon>
        <taxon>Actinomycetota</taxon>
        <taxon>Actinomycetes</taxon>
        <taxon>Kitasatosporales</taxon>
        <taxon>Streptomycetaceae</taxon>
        <taxon>Streptomyces</taxon>
    </lineage>
</organism>
<gene>
    <name evidence="1" type="ORF">GCM10010302_32520</name>
</gene>
<sequence length="163" mass="18301">MAVPEIIPIAHEPDYRTSTIGRFNGGQFLASVTYALPDGFAMGDGWEEQKRLFVVLHKFDHDGHHQESDIWCAGTWAEQIKRPYDECSVVARAEARLADVLAGLAEREYCDIAIQPFQLTVDGVVFGLITECHAEDEDGEHDWAELYPDRLGFSAPWNGEYAT</sequence>
<reference evidence="2" key="1">
    <citation type="journal article" date="2019" name="Int. J. Syst. Evol. Microbiol.">
        <title>The Global Catalogue of Microorganisms (GCM) 10K type strain sequencing project: providing services to taxonomists for standard genome sequencing and annotation.</title>
        <authorList>
            <consortium name="The Broad Institute Genomics Platform"/>
            <consortium name="The Broad Institute Genome Sequencing Center for Infectious Disease"/>
            <person name="Wu L."/>
            <person name="Ma J."/>
        </authorList>
    </citation>
    <scope>NUCLEOTIDE SEQUENCE [LARGE SCALE GENOMIC DNA]</scope>
    <source>
        <strain evidence="2">JCM 4505</strain>
    </source>
</reference>
<evidence type="ECO:0000313" key="2">
    <source>
        <dbReference type="Proteomes" id="UP001501867"/>
    </source>
</evidence>
<comment type="caution">
    <text evidence="1">The sequence shown here is derived from an EMBL/GenBank/DDBJ whole genome shotgun (WGS) entry which is preliminary data.</text>
</comment>
<keyword evidence="2" id="KW-1185">Reference proteome</keyword>